<feature type="domain" description="FecR N-terminal" evidence="2">
    <location>
        <begin position="2"/>
        <end position="44"/>
    </location>
</feature>
<sequence>MQQAAQWFALLQSGQASAAERARWQAWLDGAPEHRAAWGFVERVSQRFQPLRHEAASRLAADALQTASARLARRRTLLGVAAVAGTGGLLGWAVWRQQPGALDAVLAWAADHRSATGQRRDIRLADGSQIWLASATALDEDVRADLRRLRLRSGEILVQTAADAAGRPFVVDTAHGRMRALGTRFNVRLEDGEGDEGSEGGSRTQLAVYEGAVQITLAESGQQATLHAGQQVRFSARRLHAAAAADPARQAWAQGVLLAQGIPLGQVIAELARYRRGHIAIAPAAARLQVLGSYPLDDVDTALAMLERALPIRITQPLPWWTSVEMR</sequence>
<comment type="caution">
    <text evidence="3">The sequence shown here is derived from an EMBL/GenBank/DDBJ whole genome shotgun (WGS) entry which is preliminary data.</text>
</comment>
<dbReference type="EMBL" id="NSJB01000001">
    <property type="protein sequence ID" value="PAT38699.1"/>
    <property type="molecule type" value="Genomic_DNA"/>
</dbReference>
<gene>
    <name evidence="3" type="ORF">CK625_00320</name>
</gene>
<dbReference type="PIRSF" id="PIRSF018266">
    <property type="entry name" value="FecR"/>
    <property type="match status" value="1"/>
</dbReference>
<dbReference type="InterPro" id="IPR012373">
    <property type="entry name" value="Ferrdict_sens_TM"/>
</dbReference>
<feature type="domain" description="FecR protein" evidence="1">
    <location>
        <begin position="111"/>
        <end position="214"/>
    </location>
</feature>
<accession>A0A2A2AM54</accession>
<dbReference type="InterPro" id="IPR032623">
    <property type="entry name" value="FecR_N"/>
</dbReference>
<dbReference type="PANTHER" id="PTHR30273:SF2">
    <property type="entry name" value="PROTEIN FECR"/>
    <property type="match status" value="1"/>
</dbReference>
<dbReference type="AlphaFoldDB" id="A0A2A2AM54"/>
<evidence type="ECO:0000259" key="2">
    <source>
        <dbReference type="Pfam" id="PF16220"/>
    </source>
</evidence>
<organism evidence="3 4">
    <name type="scientific">Vandammella animalimorsus</name>
    <dbReference type="NCBI Taxonomy" id="2029117"/>
    <lineage>
        <taxon>Bacteria</taxon>
        <taxon>Pseudomonadati</taxon>
        <taxon>Pseudomonadota</taxon>
        <taxon>Betaproteobacteria</taxon>
        <taxon>Burkholderiales</taxon>
        <taxon>Comamonadaceae</taxon>
        <taxon>Vandammella</taxon>
    </lineage>
</organism>
<dbReference type="Pfam" id="PF16220">
    <property type="entry name" value="DUF4880"/>
    <property type="match status" value="1"/>
</dbReference>
<evidence type="ECO:0000313" key="3">
    <source>
        <dbReference type="EMBL" id="PAT38699.1"/>
    </source>
</evidence>
<dbReference type="Proteomes" id="UP000218054">
    <property type="component" value="Unassembled WGS sequence"/>
</dbReference>
<proteinExistence type="predicted"/>
<dbReference type="InterPro" id="IPR006860">
    <property type="entry name" value="FecR"/>
</dbReference>
<keyword evidence="4" id="KW-1185">Reference proteome</keyword>
<protein>
    <submittedName>
        <fullName evidence="3">Iron dicitrate transport regulator FecR</fullName>
    </submittedName>
</protein>
<reference evidence="3 4" key="1">
    <citation type="submission" date="2017-08" db="EMBL/GenBank/DDBJ databases">
        <title>WGS of Clinical strains of the CDC Group NO-1 linked to zoonotic infections in humans.</title>
        <authorList>
            <person name="Bernier A.-M."/>
            <person name="Bernard K."/>
        </authorList>
    </citation>
    <scope>NUCLEOTIDE SEQUENCE [LARGE SCALE GENOMIC DNA]</scope>
    <source>
        <strain evidence="3 4">NML00-0135</strain>
    </source>
</reference>
<dbReference type="Gene3D" id="2.60.120.1440">
    <property type="match status" value="1"/>
</dbReference>
<evidence type="ECO:0000313" key="4">
    <source>
        <dbReference type="Proteomes" id="UP000218054"/>
    </source>
</evidence>
<dbReference type="Pfam" id="PF04773">
    <property type="entry name" value="FecR"/>
    <property type="match status" value="1"/>
</dbReference>
<name>A0A2A2AM54_9BURK</name>
<evidence type="ECO:0000259" key="1">
    <source>
        <dbReference type="Pfam" id="PF04773"/>
    </source>
</evidence>
<dbReference type="GO" id="GO:0016989">
    <property type="term" value="F:sigma factor antagonist activity"/>
    <property type="evidence" value="ECO:0007669"/>
    <property type="project" value="TreeGrafter"/>
</dbReference>
<dbReference type="PANTHER" id="PTHR30273">
    <property type="entry name" value="PERIPLASMIC SIGNAL SENSOR AND SIGMA FACTOR ACTIVATOR FECR-RELATED"/>
    <property type="match status" value="1"/>
</dbReference>